<keyword evidence="6 8" id="KW-1133">Transmembrane helix</keyword>
<dbReference type="GO" id="GO:0005886">
    <property type="term" value="C:plasma membrane"/>
    <property type="evidence" value="ECO:0007669"/>
    <property type="project" value="UniProtKB-SubCell"/>
</dbReference>
<keyword evidence="7 8" id="KW-0472">Membrane</keyword>
<comment type="caution">
    <text evidence="10">The sequence shown here is derived from an EMBL/GenBank/DDBJ whole genome shotgun (WGS) entry which is preliminary data.</text>
</comment>
<evidence type="ECO:0000256" key="8">
    <source>
        <dbReference type="RuleBase" id="RU363041"/>
    </source>
</evidence>
<keyword evidence="3" id="KW-0813">Transport</keyword>
<evidence type="ECO:0000256" key="4">
    <source>
        <dbReference type="ARBA" id="ARBA00022475"/>
    </source>
</evidence>
<evidence type="ECO:0000256" key="3">
    <source>
        <dbReference type="ARBA" id="ARBA00022448"/>
    </source>
</evidence>
<evidence type="ECO:0000313" key="9">
    <source>
        <dbReference type="EMBL" id="HJF65794.1"/>
    </source>
</evidence>
<sequence>MDPITLLIVCPLVFLAGLVDSIAGGGGLISLPAYMIAGLPAHTALGTNKLSSAIGAAVATFRMARGGYIMVRLAIPAAIGALAGSAIGARLALLTPAGVFQVLLIVALPIVAFFVLRKRTLDVPADARISPRRQVAIVAAVSLIVGGYDGFYGPGTGTFMLIAFTALAKLPVKDASGEVRVANLASNIAALVTFLSSGVVWIGLGLTAAAFSILGNYIGSGLVMKDGAKIVRPIIVAVLVMLFVKVVWDLAA</sequence>
<dbReference type="InterPro" id="IPR002781">
    <property type="entry name" value="TM_pro_TauE-like"/>
</dbReference>
<feature type="transmembrane region" description="Helical" evidence="8">
    <location>
        <begin position="31"/>
        <end position="61"/>
    </location>
</feature>
<dbReference type="OrthoDB" id="554695at2"/>
<reference evidence="9" key="4">
    <citation type="submission" date="2021-09" db="EMBL/GenBank/DDBJ databases">
        <authorList>
            <person name="Gilroy R."/>
        </authorList>
    </citation>
    <scope>NUCLEOTIDE SEQUENCE</scope>
    <source>
        <strain evidence="9">ChiGjej6B6-11269</strain>
    </source>
</reference>
<reference evidence="11" key="1">
    <citation type="submission" date="2018-05" db="EMBL/GenBank/DDBJ databases">
        <title>Genome Sequencing of selected type strains of the family Eggerthellaceae.</title>
        <authorList>
            <person name="Danylec N."/>
            <person name="Stoll D.A."/>
            <person name="Doetsch A."/>
            <person name="Huch M."/>
        </authorList>
    </citation>
    <scope>NUCLEOTIDE SEQUENCE [LARGE SCALE GENOMIC DNA]</scope>
    <source>
        <strain evidence="11">DSM 24851</strain>
    </source>
</reference>
<proteinExistence type="inferred from homology"/>
<keyword evidence="4 8" id="KW-1003">Cell membrane</keyword>
<evidence type="ECO:0000313" key="10">
    <source>
        <dbReference type="EMBL" id="RNL40376.1"/>
    </source>
</evidence>
<dbReference type="Proteomes" id="UP000786989">
    <property type="component" value="Unassembled WGS sequence"/>
</dbReference>
<dbReference type="EMBL" id="DYWI01000126">
    <property type="protein sequence ID" value="HJF65794.1"/>
    <property type="molecule type" value="Genomic_DNA"/>
</dbReference>
<dbReference type="AlphaFoldDB" id="A0A3N0B1A2"/>
<evidence type="ECO:0000256" key="7">
    <source>
        <dbReference type="ARBA" id="ARBA00023136"/>
    </source>
</evidence>
<dbReference type="PANTHER" id="PTHR30269">
    <property type="entry name" value="TRANSMEMBRANE PROTEIN YFCA"/>
    <property type="match status" value="1"/>
</dbReference>
<feature type="transmembrane region" description="Helical" evidence="8">
    <location>
        <begin position="230"/>
        <end position="248"/>
    </location>
</feature>
<dbReference type="Pfam" id="PF01925">
    <property type="entry name" value="TauE"/>
    <property type="match status" value="1"/>
</dbReference>
<name>A0A3N0B1A2_9ACTN</name>
<dbReference type="RefSeq" id="WP_123208732.1">
    <property type="nucleotide sequence ID" value="NZ_JBHTHO010000015.1"/>
</dbReference>
<dbReference type="EMBL" id="QIBX01000007">
    <property type="protein sequence ID" value="RNL40376.1"/>
    <property type="molecule type" value="Genomic_DNA"/>
</dbReference>
<keyword evidence="11" id="KW-1185">Reference proteome</keyword>
<dbReference type="Proteomes" id="UP000269591">
    <property type="component" value="Unassembled WGS sequence"/>
</dbReference>
<evidence type="ECO:0000256" key="6">
    <source>
        <dbReference type="ARBA" id="ARBA00022989"/>
    </source>
</evidence>
<gene>
    <name evidence="10" type="ORF">DMP06_05430</name>
    <name evidence="9" type="ORF">K8U77_06750</name>
</gene>
<comment type="similarity">
    <text evidence="2 8">Belongs to the 4-toluene sulfonate uptake permease (TSUP) (TC 2.A.102) family.</text>
</comment>
<evidence type="ECO:0000313" key="11">
    <source>
        <dbReference type="Proteomes" id="UP000269591"/>
    </source>
</evidence>
<dbReference type="PANTHER" id="PTHR30269:SF0">
    <property type="entry name" value="MEMBRANE TRANSPORTER PROTEIN YFCA-RELATED"/>
    <property type="match status" value="1"/>
</dbReference>
<keyword evidence="5 8" id="KW-0812">Transmembrane</keyword>
<evidence type="ECO:0000256" key="5">
    <source>
        <dbReference type="ARBA" id="ARBA00022692"/>
    </source>
</evidence>
<reference evidence="9" key="3">
    <citation type="journal article" date="2021" name="PeerJ">
        <title>Extensive microbial diversity within the chicken gut microbiome revealed by metagenomics and culture.</title>
        <authorList>
            <person name="Gilroy R."/>
            <person name="Ravi A."/>
            <person name="Getino M."/>
            <person name="Pursley I."/>
            <person name="Horton D.L."/>
            <person name="Alikhan N.F."/>
            <person name="Baker D."/>
            <person name="Gharbi K."/>
            <person name="Hall N."/>
            <person name="Watson M."/>
            <person name="Adriaenssens E.M."/>
            <person name="Foster-Nyarko E."/>
            <person name="Jarju S."/>
            <person name="Secka A."/>
            <person name="Antonio M."/>
            <person name="Oren A."/>
            <person name="Chaudhuri R.R."/>
            <person name="La Ragione R."/>
            <person name="Hildebrand F."/>
            <person name="Pallen M.J."/>
        </authorList>
    </citation>
    <scope>NUCLEOTIDE SEQUENCE</scope>
    <source>
        <strain evidence="9">ChiGjej6B6-11269</strain>
    </source>
</reference>
<evidence type="ECO:0000256" key="1">
    <source>
        <dbReference type="ARBA" id="ARBA00004651"/>
    </source>
</evidence>
<protein>
    <recommendedName>
        <fullName evidence="8">Probable membrane transporter protein</fullName>
    </recommendedName>
</protein>
<reference evidence="10" key="2">
    <citation type="journal article" date="2019" name="Microbiol. Resour. Announc.">
        <title>Draft Genome Sequences of Type Strains of Gordonibacter faecihominis, Paraeggerthella hongkongensis, Parvibacter caecicola,Slackia equolifaciens, Slackia faecicanis, and Slackia isoflavoniconvertens.</title>
        <authorList>
            <person name="Danylec N."/>
            <person name="Stoll D.A."/>
            <person name="Dotsch A."/>
            <person name="Huch M."/>
        </authorList>
    </citation>
    <scope>NUCLEOTIDE SEQUENCE</scope>
    <source>
        <strain evidence="10">DSM 24851</strain>
    </source>
</reference>
<feature type="transmembrane region" description="Helical" evidence="8">
    <location>
        <begin position="73"/>
        <end position="93"/>
    </location>
</feature>
<feature type="transmembrane region" description="Helical" evidence="8">
    <location>
        <begin position="99"/>
        <end position="116"/>
    </location>
</feature>
<organism evidence="10 11">
    <name type="scientific">Slackia equolifaciens</name>
    <dbReference type="NCBI Taxonomy" id="498718"/>
    <lineage>
        <taxon>Bacteria</taxon>
        <taxon>Bacillati</taxon>
        <taxon>Actinomycetota</taxon>
        <taxon>Coriobacteriia</taxon>
        <taxon>Eggerthellales</taxon>
        <taxon>Eggerthellaceae</taxon>
        <taxon>Slackia</taxon>
    </lineage>
</organism>
<feature type="transmembrane region" description="Helical" evidence="8">
    <location>
        <begin position="137"/>
        <end position="168"/>
    </location>
</feature>
<accession>A0A3N0B1A2</accession>
<comment type="subcellular location">
    <subcellularLocation>
        <location evidence="1 8">Cell membrane</location>
        <topology evidence="1 8">Multi-pass membrane protein</topology>
    </subcellularLocation>
</comment>
<evidence type="ECO:0000256" key="2">
    <source>
        <dbReference type="ARBA" id="ARBA00009142"/>
    </source>
</evidence>
<dbReference type="InterPro" id="IPR052017">
    <property type="entry name" value="TSUP"/>
</dbReference>
<feature type="transmembrane region" description="Helical" evidence="8">
    <location>
        <begin position="188"/>
        <end position="218"/>
    </location>
</feature>